<name>A0A7S3D013_9EUKA</name>
<sequence length="180" mass="20553">MGETAQQRRERLKALAQRKKQLEAGQQQRRKEEEEVDEEDTPDVADNGVEEEGPAVGEKRKQVDIELEGENEDNDGAEESNSKKGLRFRNYQVHTKALKEVAEEVAPAETVDLKTRMEEELQRVKNEASTEADDILNLAPKKPHIDLHRAIEKKLKKLDRRTQKALTALAQMEAEDEEAE</sequence>
<proteinExistence type="predicted"/>
<dbReference type="InterPro" id="IPR013169">
    <property type="entry name" value="mRNA_splic_Cwf18-like"/>
</dbReference>
<feature type="compositionally biased region" description="Basic and acidic residues" evidence="2">
    <location>
        <begin position="1"/>
        <end position="13"/>
    </location>
</feature>
<feature type="compositionally biased region" description="Acidic residues" evidence="2">
    <location>
        <begin position="34"/>
        <end position="53"/>
    </location>
</feature>
<keyword evidence="1" id="KW-0175">Coiled coil</keyword>
<protein>
    <submittedName>
        <fullName evidence="3">Uncharacterized protein</fullName>
    </submittedName>
</protein>
<accession>A0A7S3D013</accession>
<dbReference type="GO" id="GO:0071014">
    <property type="term" value="C:post-mRNA release spliceosomal complex"/>
    <property type="evidence" value="ECO:0007669"/>
    <property type="project" value="TreeGrafter"/>
</dbReference>
<dbReference type="EMBL" id="HBIB01007202">
    <property type="protein sequence ID" value="CAE0242357.1"/>
    <property type="molecule type" value="Transcribed_RNA"/>
</dbReference>
<dbReference type="PANTHER" id="PTHR31551:SF1">
    <property type="entry name" value="COILED-COIL DOMAIN-CONTAINING PROTEIN 12"/>
    <property type="match status" value="1"/>
</dbReference>
<evidence type="ECO:0000256" key="2">
    <source>
        <dbReference type="SAM" id="MobiDB-lite"/>
    </source>
</evidence>
<dbReference type="PANTHER" id="PTHR31551">
    <property type="entry name" value="PRE-MRNA-SPLICING FACTOR CWF18"/>
    <property type="match status" value="1"/>
</dbReference>
<feature type="coiled-coil region" evidence="1">
    <location>
        <begin position="114"/>
        <end position="175"/>
    </location>
</feature>
<feature type="region of interest" description="Disordered" evidence="2">
    <location>
        <begin position="1"/>
        <end position="85"/>
    </location>
</feature>
<dbReference type="Pfam" id="PF08315">
    <property type="entry name" value="cwf18"/>
    <property type="match status" value="1"/>
</dbReference>
<evidence type="ECO:0000313" key="3">
    <source>
        <dbReference type="EMBL" id="CAE0242357.1"/>
    </source>
</evidence>
<dbReference type="AlphaFoldDB" id="A0A7S3D013"/>
<gene>
    <name evidence="3" type="ORF">PBIL07802_LOCUS4521</name>
</gene>
<reference evidence="3" key="1">
    <citation type="submission" date="2021-01" db="EMBL/GenBank/DDBJ databases">
        <authorList>
            <person name="Corre E."/>
            <person name="Pelletier E."/>
            <person name="Niang G."/>
            <person name="Scheremetjew M."/>
            <person name="Finn R."/>
            <person name="Kale V."/>
            <person name="Holt S."/>
            <person name="Cochrane G."/>
            <person name="Meng A."/>
            <person name="Brown T."/>
            <person name="Cohen L."/>
        </authorList>
    </citation>
    <scope>NUCLEOTIDE SEQUENCE</scope>
    <source>
        <strain evidence="3">NIES-2562</strain>
    </source>
</reference>
<feature type="compositionally biased region" description="Acidic residues" evidence="2">
    <location>
        <begin position="65"/>
        <end position="78"/>
    </location>
</feature>
<organism evidence="3">
    <name type="scientific">Palpitomonas bilix</name>
    <dbReference type="NCBI Taxonomy" id="652834"/>
    <lineage>
        <taxon>Eukaryota</taxon>
        <taxon>Eukaryota incertae sedis</taxon>
    </lineage>
</organism>
<evidence type="ECO:0000256" key="1">
    <source>
        <dbReference type="SAM" id="Coils"/>
    </source>
</evidence>
<dbReference type="GO" id="GO:0005684">
    <property type="term" value="C:U2-type spliceosomal complex"/>
    <property type="evidence" value="ECO:0007669"/>
    <property type="project" value="TreeGrafter"/>
</dbReference>